<dbReference type="Proteomes" id="UP000284219">
    <property type="component" value="Unassembled WGS sequence"/>
</dbReference>
<evidence type="ECO:0000256" key="12">
    <source>
        <dbReference type="PIRSR" id="PIRSR000171-1"/>
    </source>
</evidence>
<comment type="subcellular location">
    <subcellularLocation>
        <location evidence="13">Cytoplasm</location>
    </subcellularLocation>
</comment>
<dbReference type="NCBIfam" id="TIGR00551">
    <property type="entry name" value="nadB"/>
    <property type="match status" value="1"/>
</dbReference>
<dbReference type="EMBL" id="MCHY01000009">
    <property type="protein sequence ID" value="RKD22781.1"/>
    <property type="molecule type" value="Genomic_DNA"/>
</dbReference>
<dbReference type="NCBIfam" id="NF005701">
    <property type="entry name" value="PRK07512.1"/>
    <property type="match status" value="1"/>
</dbReference>
<protein>
    <recommendedName>
        <fullName evidence="5 11">L-aspartate oxidase</fullName>
        <ecNumber evidence="4 11">1.4.3.16</ecNumber>
    </recommendedName>
</protein>
<dbReference type="OrthoDB" id="9806724at2"/>
<accession>A0A419SG62</accession>
<feature type="domain" description="FAD-dependent oxidoreductase 2 FAD-binding" evidence="14">
    <location>
        <begin position="20"/>
        <end position="392"/>
    </location>
</feature>
<reference evidence="16 17" key="1">
    <citation type="submission" date="2016-08" db="EMBL/GenBank/DDBJ databases">
        <title>Novel Firmicute Genomes.</title>
        <authorList>
            <person name="Poppleton D.I."/>
            <person name="Gribaldo S."/>
        </authorList>
    </citation>
    <scope>NUCLEOTIDE SEQUENCE [LARGE SCALE GENOMIC DNA]</scope>
    <source>
        <strain evidence="16 17">RAOx-1</strain>
    </source>
</reference>
<dbReference type="InterPro" id="IPR003953">
    <property type="entry name" value="FAD-dep_OxRdtase_2_FAD-bd"/>
</dbReference>
<evidence type="ECO:0000313" key="16">
    <source>
        <dbReference type="EMBL" id="RKD22781.1"/>
    </source>
</evidence>
<evidence type="ECO:0000256" key="13">
    <source>
        <dbReference type="RuleBase" id="RU362049"/>
    </source>
</evidence>
<dbReference type="FunFam" id="3.90.700.10:FF:000002">
    <property type="entry name" value="L-aspartate oxidase"/>
    <property type="match status" value="1"/>
</dbReference>
<keyword evidence="6 13" id="KW-0285">Flavoprotein</keyword>
<name>A0A419SG62_9BACL</name>
<dbReference type="PANTHER" id="PTHR42716:SF2">
    <property type="entry name" value="L-ASPARTATE OXIDASE, CHLOROPLASTIC"/>
    <property type="match status" value="1"/>
</dbReference>
<comment type="catalytic activity">
    <reaction evidence="10">
        <text>L-aspartate + O2 = iminosuccinate + H2O2</text>
        <dbReference type="Rhea" id="RHEA:25876"/>
        <dbReference type="ChEBI" id="CHEBI:15379"/>
        <dbReference type="ChEBI" id="CHEBI:16240"/>
        <dbReference type="ChEBI" id="CHEBI:29991"/>
        <dbReference type="ChEBI" id="CHEBI:77875"/>
        <dbReference type="EC" id="1.4.3.16"/>
    </reaction>
    <physiologicalReaction direction="left-to-right" evidence="10">
        <dbReference type="Rhea" id="RHEA:25877"/>
    </physiologicalReaction>
</comment>
<keyword evidence="7 13" id="KW-0662">Pyridine nucleotide biosynthesis</keyword>
<evidence type="ECO:0000256" key="10">
    <source>
        <dbReference type="ARBA" id="ARBA00048305"/>
    </source>
</evidence>
<feature type="domain" description="Fumarate reductase/succinate dehydrogenase flavoprotein-like C-terminal" evidence="15">
    <location>
        <begin position="438"/>
        <end position="529"/>
    </location>
</feature>
<keyword evidence="9 13" id="KW-0560">Oxidoreductase</keyword>
<feature type="active site" description="Proton acceptor" evidence="12">
    <location>
        <position position="290"/>
    </location>
</feature>
<dbReference type="Pfam" id="PF00890">
    <property type="entry name" value="FAD_binding_2"/>
    <property type="match status" value="1"/>
</dbReference>
<evidence type="ECO:0000313" key="17">
    <source>
        <dbReference type="Proteomes" id="UP000284219"/>
    </source>
</evidence>
<dbReference type="RefSeq" id="WP_120190263.1">
    <property type="nucleotide sequence ID" value="NZ_MCHY01000009.1"/>
</dbReference>
<dbReference type="EC" id="1.4.3.16" evidence="4 11"/>
<evidence type="ECO:0000256" key="2">
    <source>
        <dbReference type="ARBA" id="ARBA00004950"/>
    </source>
</evidence>
<evidence type="ECO:0000256" key="8">
    <source>
        <dbReference type="ARBA" id="ARBA00022827"/>
    </source>
</evidence>
<comment type="pathway">
    <text evidence="2 13">Cofactor biosynthesis; NAD(+) biosynthesis; iminoaspartate from L-aspartate (oxidase route): step 1/1.</text>
</comment>
<dbReference type="InterPro" id="IPR027477">
    <property type="entry name" value="Succ_DH/fumarate_Rdtase_cat_sf"/>
</dbReference>
<comment type="similarity">
    <text evidence="3 13">Belongs to the FAD-dependent oxidoreductase 2 family. NadB subfamily.</text>
</comment>
<evidence type="ECO:0000256" key="6">
    <source>
        <dbReference type="ARBA" id="ARBA00022630"/>
    </source>
</evidence>
<evidence type="ECO:0000256" key="4">
    <source>
        <dbReference type="ARBA" id="ARBA00012173"/>
    </source>
</evidence>
<evidence type="ECO:0000256" key="5">
    <source>
        <dbReference type="ARBA" id="ARBA00021901"/>
    </source>
</evidence>
<dbReference type="InterPro" id="IPR036188">
    <property type="entry name" value="FAD/NAD-bd_sf"/>
</dbReference>
<dbReference type="SUPFAM" id="SSF46977">
    <property type="entry name" value="Succinate dehydrogenase/fumarate reductase flavoprotein C-terminal domain"/>
    <property type="match status" value="1"/>
</dbReference>
<dbReference type="GO" id="GO:0033765">
    <property type="term" value="F:steroid dehydrogenase activity, acting on the CH-CH group of donors"/>
    <property type="evidence" value="ECO:0007669"/>
    <property type="project" value="UniProtKB-ARBA"/>
</dbReference>
<dbReference type="GO" id="GO:0008734">
    <property type="term" value="F:L-aspartate oxidase activity"/>
    <property type="evidence" value="ECO:0007669"/>
    <property type="project" value="UniProtKB-UniRule"/>
</dbReference>
<sequence length="551" mass="61455">MVPRYLIDFELQRMGKITTDVCVIGSGIAGLYTALQIAEEKQINVTMICKEEITESNTYYAQGGIAAVIAEQDSPVLHKEDTLLAGAGLCSDEATQALVTEGPRAVFDLIHYGTQFDKEAGQLALTREAAHSRRRILHARGDSTGGEIVRALSERVYKSSNIRVLEKHFAIDLLTVDEECAGAIIQGPNQDRFVVEAGATILATGGAGQLYRYTTNPIVATGDGVAMAYRAGAQIKDVEFVQFHPTALCYPEAPRFLISEAVRGEGAVLRNITGERFMHKYSSQLELAPRDIVARSIVSEMEKTESSFVYLDLTHESEEKIRRRFPMIHRECLKYGLNIVSDWIPVAPAAHYMMGGVKTNLSGETSLSRLFACGEVACAGVHGANRLASNSLTEAIVFGKRIAQQIRKRRQEPKQIDSQLVFSNLRGNQLTANILEERLDLQKVMLRSVGVFRDKDRLEQALTDLQRHLPNFLGQPSAVEEYEYLNLLTCSLLVTQAALSREESRGGHYRLDFPKRDDRTWRKHLLQCRQEGITEENRNDDDKFTTLKSSD</sequence>
<dbReference type="SUPFAM" id="SSF56425">
    <property type="entry name" value="Succinate dehydrogenase/fumarate reductase flavoprotein, catalytic domain"/>
    <property type="match status" value="1"/>
</dbReference>
<evidence type="ECO:0000259" key="15">
    <source>
        <dbReference type="Pfam" id="PF02910"/>
    </source>
</evidence>
<evidence type="ECO:0000256" key="11">
    <source>
        <dbReference type="NCBIfam" id="TIGR00551"/>
    </source>
</evidence>
<evidence type="ECO:0000256" key="3">
    <source>
        <dbReference type="ARBA" id="ARBA00008562"/>
    </source>
</evidence>
<comment type="cofactor">
    <cofactor evidence="1 13">
        <name>FAD</name>
        <dbReference type="ChEBI" id="CHEBI:57692"/>
    </cofactor>
</comment>
<dbReference type="Gene3D" id="3.50.50.60">
    <property type="entry name" value="FAD/NAD(P)-binding domain"/>
    <property type="match status" value="1"/>
</dbReference>
<dbReference type="AlphaFoldDB" id="A0A419SG62"/>
<evidence type="ECO:0000256" key="1">
    <source>
        <dbReference type="ARBA" id="ARBA00001974"/>
    </source>
</evidence>
<evidence type="ECO:0000256" key="9">
    <source>
        <dbReference type="ARBA" id="ARBA00023002"/>
    </source>
</evidence>
<keyword evidence="8 13" id="KW-0274">FAD</keyword>
<comment type="function">
    <text evidence="13">Catalyzes the oxidation of L-aspartate to iminoaspartate.</text>
</comment>
<proteinExistence type="inferred from homology"/>
<dbReference type="PANTHER" id="PTHR42716">
    <property type="entry name" value="L-ASPARTATE OXIDASE"/>
    <property type="match status" value="1"/>
</dbReference>
<keyword evidence="17" id="KW-1185">Reference proteome</keyword>
<evidence type="ECO:0000259" key="14">
    <source>
        <dbReference type="Pfam" id="PF00890"/>
    </source>
</evidence>
<dbReference type="SUPFAM" id="SSF51905">
    <property type="entry name" value="FAD/NAD(P)-binding domain"/>
    <property type="match status" value="1"/>
</dbReference>
<dbReference type="InterPro" id="IPR037099">
    <property type="entry name" value="Fum_R/Succ_DH_flav-like_C_sf"/>
</dbReference>
<dbReference type="InterPro" id="IPR005288">
    <property type="entry name" value="NadB"/>
</dbReference>
<dbReference type="Gene3D" id="1.20.58.100">
    <property type="entry name" value="Fumarate reductase/succinate dehydrogenase flavoprotein-like, C-terminal domain"/>
    <property type="match status" value="1"/>
</dbReference>
<organism evidence="16 17">
    <name type="scientific">Ammoniphilus oxalaticus</name>
    <dbReference type="NCBI Taxonomy" id="66863"/>
    <lineage>
        <taxon>Bacteria</taxon>
        <taxon>Bacillati</taxon>
        <taxon>Bacillota</taxon>
        <taxon>Bacilli</taxon>
        <taxon>Bacillales</taxon>
        <taxon>Paenibacillaceae</taxon>
        <taxon>Aneurinibacillus group</taxon>
        <taxon>Ammoniphilus</taxon>
    </lineage>
</organism>
<dbReference type="Pfam" id="PF02910">
    <property type="entry name" value="Succ_DH_flav_C"/>
    <property type="match status" value="1"/>
</dbReference>
<dbReference type="GO" id="GO:0005737">
    <property type="term" value="C:cytoplasm"/>
    <property type="evidence" value="ECO:0007669"/>
    <property type="project" value="UniProtKB-SubCell"/>
</dbReference>
<evidence type="ECO:0000256" key="7">
    <source>
        <dbReference type="ARBA" id="ARBA00022642"/>
    </source>
</evidence>
<dbReference type="InterPro" id="IPR015939">
    <property type="entry name" value="Fum_Rdtase/Succ_DH_flav-like_C"/>
</dbReference>
<dbReference type="UniPathway" id="UPA00253">
    <property type="reaction ID" value="UER00326"/>
</dbReference>
<comment type="caution">
    <text evidence="16">The sequence shown here is derived from an EMBL/GenBank/DDBJ whole genome shotgun (WGS) entry which is preliminary data.</text>
</comment>
<gene>
    <name evidence="16" type="ORF">BEP19_11070</name>
</gene>
<dbReference type="PIRSF" id="PIRSF000171">
    <property type="entry name" value="SDHA_APRA_LASPO"/>
    <property type="match status" value="1"/>
</dbReference>
<dbReference type="GO" id="GO:0034628">
    <property type="term" value="P:'de novo' NAD+ biosynthetic process from L-aspartate"/>
    <property type="evidence" value="ECO:0007669"/>
    <property type="project" value="TreeGrafter"/>
</dbReference>
<dbReference type="PRINTS" id="PR00368">
    <property type="entry name" value="FADPNR"/>
</dbReference>
<dbReference type="Gene3D" id="3.90.700.10">
    <property type="entry name" value="Succinate dehydrogenase/fumarate reductase flavoprotein, catalytic domain"/>
    <property type="match status" value="1"/>
</dbReference>